<keyword evidence="4" id="KW-1133">Transmembrane helix</keyword>
<protein>
    <submittedName>
        <fullName evidence="6">19438_t:CDS:1</fullName>
    </submittedName>
</protein>
<keyword evidence="2" id="KW-0328">Glycosyltransferase</keyword>
<evidence type="ECO:0000256" key="3">
    <source>
        <dbReference type="ARBA" id="ARBA00022679"/>
    </source>
</evidence>
<comment type="caution">
    <text evidence="6">The sequence shown here is derived from an EMBL/GenBank/DDBJ whole genome shotgun (WGS) entry which is preliminary data.</text>
</comment>
<evidence type="ECO:0000259" key="5">
    <source>
        <dbReference type="Pfam" id="PF01755"/>
    </source>
</evidence>
<feature type="domain" description="Glycosyl transferase family 25" evidence="5">
    <location>
        <begin position="49"/>
        <end position="206"/>
    </location>
</feature>
<dbReference type="Proteomes" id="UP000789405">
    <property type="component" value="Unassembled WGS sequence"/>
</dbReference>
<evidence type="ECO:0000313" key="7">
    <source>
        <dbReference type="Proteomes" id="UP000789405"/>
    </source>
</evidence>
<proteinExistence type="inferred from homology"/>
<dbReference type="InterPro" id="IPR002654">
    <property type="entry name" value="Glyco_trans_25"/>
</dbReference>
<dbReference type="Pfam" id="PF01755">
    <property type="entry name" value="Glyco_transf_25"/>
    <property type="match status" value="1"/>
</dbReference>
<reference evidence="6" key="1">
    <citation type="submission" date="2021-06" db="EMBL/GenBank/DDBJ databases">
        <authorList>
            <person name="Kallberg Y."/>
            <person name="Tangrot J."/>
            <person name="Rosling A."/>
        </authorList>
    </citation>
    <scope>NUCLEOTIDE SEQUENCE</scope>
    <source>
        <strain evidence="6">MA453B</strain>
    </source>
</reference>
<evidence type="ECO:0000256" key="2">
    <source>
        <dbReference type="ARBA" id="ARBA00022676"/>
    </source>
</evidence>
<dbReference type="GO" id="GO:0016740">
    <property type="term" value="F:transferase activity"/>
    <property type="evidence" value="ECO:0007669"/>
    <property type="project" value="UniProtKB-KW"/>
</dbReference>
<comment type="similarity">
    <text evidence="1">Belongs to the glycosyltransferase 25 family.</text>
</comment>
<dbReference type="CDD" id="cd06532">
    <property type="entry name" value="Glyco_transf_25"/>
    <property type="match status" value="1"/>
</dbReference>
<sequence>MTKPNPIIIFLIIILIYISYLISSLFEFSNNLQNEIKEIKPSNRTLGFDHIYVVNLYYRTDRRDRMDKLASYLDLDFDYFSAASRYDNSLFRKYGYGELSPSRRACYLSHYMIYKSIIDEGLNNALILEDDVDFETNITAITTEIHRSLPDYWDTLYIGHCYEKIGKLVDNSSFTNRLYESVMPACTHAYAVSNWGARKLLEKLDPMVPHDAIDLALLERIKNKEITSYSVHPMPIIQWKSEDNPSDVPESLDTYFSLKNSTLQFLGYT</sequence>
<dbReference type="InterPro" id="IPR050757">
    <property type="entry name" value="Collagen_mod_GT25"/>
</dbReference>
<dbReference type="OrthoDB" id="2326236at2759"/>
<accession>A0A9N9IDG2</accession>
<dbReference type="AlphaFoldDB" id="A0A9N9IDG2"/>
<keyword evidence="3" id="KW-0808">Transferase</keyword>
<evidence type="ECO:0000256" key="4">
    <source>
        <dbReference type="SAM" id="Phobius"/>
    </source>
</evidence>
<keyword evidence="7" id="KW-1185">Reference proteome</keyword>
<keyword evidence="4" id="KW-0812">Transmembrane</keyword>
<keyword evidence="4" id="KW-0472">Membrane</keyword>
<dbReference type="PANTHER" id="PTHR10730:SF53">
    <property type="entry name" value="GLYCOSYLTRANSFERASE 25 FAMILY MEMBER"/>
    <property type="match status" value="1"/>
</dbReference>
<name>A0A9N9IDG2_9GLOM</name>
<dbReference type="PANTHER" id="PTHR10730">
    <property type="entry name" value="PROCOLLAGEN-LYSINE,2-OXOGLUTARATE 5-DIOXYGENASE/GLYCOSYLTRANSFERASE 25 FAMILY MEMBER"/>
    <property type="match status" value="1"/>
</dbReference>
<evidence type="ECO:0000313" key="6">
    <source>
        <dbReference type="EMBL" id="CAG8730318.1"/>
    </source>
</evidence>
<evidence type="ECO:0000256" key="1">
    <source>
        <dbReference type="ARBA" id="ARBA00006721"/>
    </source>
</evidence>
<feature type="transmembrane region" description="Helical" evidence="4">
    <location>
        <begin position="7"/>
        <end position="26"/>
    </location>
</feature>
<organism evidence="6 7">
    <name type="scientific">Dentiscutata erythropus</name>
    <dbReference type="NCBI Taxonomy" id="1348616"/>
    <lineage>
        <taxon>Eukaryota</taxon>
        <taxon>Fungi</taxon>
        <taxon>Fungi incertae sedis</taxon>
        <taxon>Mucoromycota</taxon>
        <taxon>Glomeromycotina</taxon>
        <taxon>Glomeromycetes</taxon>
        <taxon>Diversisporales</taxon>
        <taxon>Gigasporaceae</taxon>
        <taxon>Dentiscutata</taxon>
    </lineage>
</organism>
<gene>
    <name evidence="6" type="ORF">DERYTH_LOCUS15056</name>
</gene>
<dbReference type="EMBL" id="CAJVPY010011886">
    <property type="protein sequence ID" value="CAG8730318.1"/>
    <property type="molecule type" value="Genomic_DNA"/>
</dbReference>